<evidence type="ECO:0000256" key="2">
    <source>
        <dbReference type="ARBA" id="ARBA00022741"/>
    </source>
</evidence>
<comment type="miscellaneous">
    <text evidence="11">In the RecBCD complex, RecB has a slow 3'-5' helicase, an exonuclease activity and loads RecA onto ssDNA, RecD has a fast 5'-3' helicase activity, while RecC stimulates the ATPase and processivity of the RecB helicase and contributes to recognition of the Chi site.</text>
</comment>
<evidence type="ECO:0000256" key="11">
    <source>
        <dbReference type="HAMAP-Rule" id="MF_01487"/>
    </source>
</evidence>
<dbReference type="KEGG" id="tni:TVNIR_0138"/>
<dbReference type="Pfam" id="PF13538">
    <property type="entry name" value="UvrD_C_2"/>
    <property type="match status" value="1"/>
</dbReference>
<dbReference type="Pfam" id="PF13245">
    <property type="entry name" value="AAA_19"/>
    <property type="match status" value="1"/>
</dbReference>
<dbReference type="PATRIC" id="fig|1255043.3.peg.138"/>
<dbReference type="PANTHER" id="PTHR43788">
    <property type="entry name" value="DNA2/NAM7 HELICASE FAMILY MEMBER"/>
    <property type="match status" value="1"/>
</dbReference>
<evidence type="ECO:0000256" key="1">
    <source>
        <dbReference type="ARBA" id="ARBA00022722"/>
    </source>
</evidence>
<keyword evidence="15" id="KW-1185">Reference proteome</keyword>
<dbReference type="GO" id="GO:0005524">
    <property type="term" value="F:ATP binding"/>
    <property type="evidence" value="ECO:0007669"/>
    <property type="project" value="UniProtKB-UniRule"/>
</dbReference>
<dbReference type="GO" id="GO:0003677">
    <property type="term" value="F:DNA binding"/>
    <property type="evidence" value="ECO:0007669"/>
    <property type="project" value="UniProtKB-UniRule"/>
</dbReference>
<dbReference type="GO" id="GO:0017116">
    <property type="term" value="F:single-stranded DNA helicase activity"/>
    <property type="evidence" value="ECO:0007669"/>
    <property type="project" value="TreeGrafter"/>
</dbReference>
<dbReference type="NCBIfam" id="TIGR01447">
    <property type="entry name" value="recD"/>
    <property type="match status" value="1"/>
</dbReference>
<feature type="domain" description="RecBCD enzyme subunit RecD N-terminal" evidence="13">
    <location>
        <begin position="25"/>
        <end position="137"/>
    </location>
</feature>
<dbReference type="GO" id="GO:0008854">
    <property type="term" value="F:exodeoxyribonuclease V activity"/>
    <property type="evidence" value="ECO:0007669"/>
    <property type="project" value="InterPro"/>
</dbReference>
<dbReference type="HOGENOM" id="CLU_007524_1_2_6"/>
<dbReference type="CDD" id="cd17933">
    <property type="entry name" value="DEXSc_RecD-like"/>
    <property type="match status" value="1"/>
</dbReference>
<dbReference type="Gene3D" id="3.40.50.300">
    <property type="entry name" value="P-loop containing nucleotide triphosphate hydrolases"/>
    <property type="match status" value="3"/>
</dbReference>
<dbReference type="Pfam" id="PF21185">
    <property type="entry name" value="RecD_N"/>
    <property type="match status" value="1"/>
</dbReference>
<keyword evidence="7 11" id="KW-0067">ATP-binding</keyword>
<reference evidence="14" key="1">
    <citation type="submission" date="2015-12" db="EMBL/GenBank/DDBJ databases">
        <authorList>
            <person name="Tikhonova T.V."/>
            <person name="Pavlov A.R."/>
            <person name="Beletsky A.V."/>
            <person name="Mardanov A.V."/>
            <person name="Sorokin D.Y."/>
            <person name="Ravin N.V."/>
            <person name="Popov V.O."/>
        </authorList>
    </citation>
    <scope>NUCLEOTIDE SEQUENCE</scope>
    <source>
        <strain evidence="14">DSM 14787</strain>
    </source>
</reference>
<dbReference type="GO" id="GO:0016887">
    <property type="term" value="F:ATP hydrolysis activity"/>
    <property type="evidence" value="ECO:0007669"/>
    <property type="project" value="RHEA"/>
</dbReference>
<comment type="function">
    <text evidence="11">A helicase/nuclease that prepares dsDNA breaks (DSB) for recombinational DNA repair. Binds to DSBs and unwinds DNA via a highly rapid and processive ATP-dependent bidirectional helicase activity. Unwinds dsDNA until it encounters a Chi (crossover hotspot instigator) sequence from the 3' direction. Cuts ssDNA a few nucleotides 3' to the Chi site. The properties and activities of the enzyme are changed at Chi. The Chi-altered holoenzyme produces a long 3'-ssDNA overhang and facilitates RecA-binding to the ssDNA for homologous DNA recombination and repair. Holoenzyme degrades any linearized DNA that is unable to undergo homologous recombination. In the holoenzyme this subunit has ssDNA-dependent ATPase and 5'-3' helicase activity. When added to pre-assembled RecBC greatly stimulates nuclease activity and augments holoenzyme processivity. Negatively regulates the RecA-loading ability of RecBCD.</text>
</comment>
<sequence length="704" mass="75529">MSRPVAAAALASADALLDLLDRWVEHGWLRALDRALARFLREQVPEAAPLLLLGAALASHQLGRGHACLDLEAALDAPDRTLSLPPDGEPGEDPPVRPAALLAPVTLQDWTASLDHPALVAPAAGATPLVLDRGRLYLRRLWECEQRIAESVAERVAWFSELRSGLDPAAMRTWLDHLFGARTEREIDWQRAACALAAAGAFGVITGGPGTGKTTTVVRLLALLQALQLERASALPLRIRMAAPTGKAAARLNASVAGAVHALSLPDDECGARIRAAIPAEVSTVHRLLGSRPGSRRYRHHAGNPLPLDVLVVDEASMIDMELMTSVVQALPTAARLILLGDKDQLASVEAGAVLGEICARAGAGHYSPATSRWLEAVSGERIPDRLRNPAGGPLDQHVVMLRRSYRFGESSAIGRLARSVNAGDAEAARAIVSGSGALPDLAAVSLNGPEDAVFERYVLHGRDDAARDRRRDDLPTGQAHYLRLMRSLDPGDDAVPDATNRWAGQVLDAHSGFQLLSAVRRGPWGVETLNRRIEAALRSEGLIPSSGIWYAGRPVIVTANDYGLGLMNGDIGVTLARPMAEADGRRVRALRVAFPAGDGSGRVRWFVPSRLVNVETVYAMTVHKAQGSEFDHAALLLPERENPVLTRELLYTAITRARCWFTLIEPRAGVLEQAVRRRVLRGTGLGDALRGRMSGQHISGGGR</sequence>
<keyword evidence="3 11" id="KW-0227">DNA damage</keyword>
<dbReference type="SUPFAM" id="SSF52540">
    <property type="entry name" value="P-loop containing nucleoside triphosphate hydrolases"/>
    <property type="match status" value="2"/>
</dbReference>
<dbReference type="InterPro" id="IPR041851">
    <property type="entry name" value="RecD_N_sf"/>
</dbReference>
<feature type="domain" description="UvrD-like helicase C-terminal" evidence="12">
    <location>
        <begin position="618"/>
        <end position="664"/>
    </location>
</feature>
<dbReference type="InterPro" id="IPR027785">
    <property type="entry name" value="UvrD-like_helicase_C"/>
</dbReference>
<keyword evidence="10 11" id="KW-0413">Isomerase</keyword>
<name>L0DU14_THIND</name>
<dbReference type="OrthoDB" id="9803432at2"/>
<evidence type="ECO:0000256" key="7">
    <source>
        <dbReference type="ARBA" id="ARBA00022840"/>
    </source>
</evidence>
<dbReference type="RefSeq" id="WP_015257009.1">
    <property type="nucleotide sequence ID" value="NC_019902.2"/>
</dbReference>
<dbReference type="InterPro" id="IPR027417">
    <property type="entry name" value="P-loop_NTPase"/>
</dbReference>
<evidence type="ECO:0000256" key="6">
    <source>
        <dbReference type="ARBA" id="ARBA00022839"/>
    </source>
</evidence>
<gene>
    <name evidence="14" type="primary">recD [H]</name>
    <name evidence="11" type="synonym">recD</name>
    <name evidence="14" type="ordered locus">TVNIR_0138</name>
</gene>
<dbReference type="GO" id="GO:0000724">
    <property type="term" value="P:double-strand break repair via homologous recombination"/>
    <property type="evidence" value="ECO:0007669"/>
    <property type="project" value="UniProtKB-UniRule"/>
</dbReference>
<protein>
    <recommendedName>
        <fullName evidence="11">RecBCD enzyme subunit RecD</fullName>
        <ecNumber evidence="11">5.6.2.3</ecNumber>
    </recommendedName>
    <alternativeName>
        <fullName evidence="11">DNA 5'-3' helicase subunit RecD</fullName>
    </alternativeName>
    <alternativeName>
        <fullName evidence="11">Exonuclease V subunit RecD</fullName>
        <shortName evidence="11">ExoV subunit RecD</shortName>
    </alternativeName>
    <alternativeName>
        <fullName evidence="11">Helicase/nuclease RecBCD subunit RecD</fullName>
    </alternativeName>
</protein>
<feature type="binding site" evidence="11">
    <location>
        <begin position="207"/>
        <end position="214"/>
    </location>
    <ligand>
        <name>ATP</name>
        <dbReference type="ChEBI" id="CHEBI:30616"/>
    </ligand>
</feature>
<evidence type="ECO:0000256" key="8">
    <source>
        <dbReference type="ARBA" id="ARBA00023125"/>
    </source>
</evidence>
<dbReference type="STRING" id="1255043.TVNIR_0138"/>
<dbReference type="EMBL" id="CP003989">
    <property type="protein sequence ID" value="AGA31851.1"/>
    <property type="molecule type" value="Genomic_DNA"/>
</dbReference>
<keyword evidence="9 11" id="KW-0234">DNA repair</keyword>
<dbReference type="GO" id="GO:0009338">
    <property type="term" value="C:exodeoxyribonuclease V complex"/>
    <property type="evidence" value="ECO:0007669"/>
    <property type="project" value="InterPro"/>
</dbReference>
<evidence type="ECO:0000313" key="15">
    <source>
        <dbReference type="Proteomes" id="UP000010809"/>
    </source>
</evidence>
<comment type="subunit">
    <text evidence="11">Heterotrimer of RecB, RecC and RecD. All subunits contribute to DNA-binding.</text>
</comment>
<dbReference type="eggNOG" id="COG0507">
    <property type="taxonomic scope" value="Bacteria"/>
</dbReference>
<evidence type="ECO:0000313" key="14">
    <source>
        <dbReference type="EMBL" id="AGA31851.1"/>
    </source>
</evidence>
<keyword evidence="5 11" id="KW-0347">Helicase</keyword>
<evidence type="ECO:0000259" key="13">
    <source>
        <dbReference type="Pfam" id="PF21185"/>
    </source>
</evidence>
<keyword evidence="8 11" id="KW-0238">DNA-binding</keyword>
<evidence type="ECO:0000256" key="4">
    <source>
        <dbReference type="ARBA" id="ARBA00022801"/>
    </source>
</evidence>
<dbReference type="CDD" id="cd18809">
    <property type="entry name" value="SF1_C_RecD"/>
    <property type="match status" value="1"/>
</dbReference>
<dbReference type="Gene3D" id="1.10.10.1020">
    <property type="entry name" value="RecBCD complex, subunit RecD, N-terminal domain"/>
    <property type="match status" value="1"/>
</dbReference>
<keyword evidence="2 11" id="KW-0547">Nucleotide-binding</keyword>
<accession>L0DU14</accession>
<evidence type="ECO:0000256" key="10">
    <source>
        <dbReference type="ARBA" id="ARBA00023235"/>
    </source>
</evidence>
<dbReference type="InterPro" id="IPR049550">
    <property type="entry name" value="RecD_N"/>
</dbReference>
<dbReference type="InterPro" id="IPR050534">
    <property type="entry name" value="Coronavir_polyprotein_1ab"/>
</dbReference>
<proteinExistence type="inferred from homology"/>
<organism evidence="14 15">
    <name type="scientific">Thioalkalivibrio nitratireducens (strain DSM 14787 / UNIQEM 213 / ALEN2)</name>
    <dbReference type="NCBI Taxonomy" id="1255043"/>
    <lineage>
        <taxon>Bacteria</taxon>
        <taxon>Pseudomonadati</taxon>
        <taxon>Pseudomonadota</taxon>
        <taxon>Gammaproteobacteria</taxon>
        <taxon>Chromatiales</taxon>
        <taxon>Ectothiorhodospiraceae</taxon>
        <taxon>Thioalkalivibrio</taxon>
    </lineage>
</organism>
<comment type="similarity">
    <text evidence="11">Belongs to the RecD family.</text>
</comment>
<dbReference type="Proteomes" id="UP000010809">
    <property type="component" value="Chromosome"/>
</dbReference>
<dbReference type="InterPro" id="IPR006344">
    <property type="entry name" value="RecD"/>
</dbReference>
<evidence type="ECO:0000256" key="9">
    <source>
        <dbReference type="ARBA" id="ARBA00023204"/>
    </source>
</evidence>
<dbReference type="GO" id="GO:0043139">
    <property type="term" value="F:5'-3' DNA helicase activity"/>
    <property type="evidence" value="ECO:0007669"/>
    <property type="project" value="UniProtKB-UniRule"/>
</dbReference>
<keyword evidence="6 11" id="KW-0269">Exonuclease</keyword>
<evidence type="ECO:0000259" key="12">
    <source>
        <dbReference type="Pfam" id="PF13538"/>
    </source>
</evidence>
<dbReference type="PANTHER" id="PTHR43788:SF6">
    <property type="entry name" value="DNA HELICASE B"/>
    <property type="match status" value="1"/>
</dbReference>
<dbReference type="AlphaFoldDB" id="L0DU14"/>
<keyword evidence="1 11" id="KW-0540">Nuclease</keyword>
<dbReference type="HAMAP" id="MF_01487">
    <property type="entry name" value="RecD"/>
    <property type="match status" value="1"/>
</dbReference>
<dbReference type="EC" id="5.6.2.3" evidence="11"/>
<evidence type="ECO:0000256" key="5">
    <source>
        <dbReference type="ARBA" id="ARBA00022806"/>
    </source>
</evidence>
<comment type="catalytic activity">
    <reaction evidence="11">
        <text>ATP + H2O = ADP + phosphate + H(+)</text>
        <dbReference type="Rhea" id="RHEA:13065"/>
        <dbReference type="ChEBI" id="CHEBI:15377"/>
        <dbReference type="ChEBI" id="CHEBI:15378"/>
        <dbReference type="ChEBI" id="CHEBI:30616"/>
        <dbReference type="ChEBI" id="CHEBI:43474"/>
        <dbReference type="ChEBI" id="CHEBI:456216"/>
        <dbReference type="EC" id="5.6.2.3"/>
    </reaction>
</comment>
<evidence type="ECO:0000256" key="3">
    <source>
        <dbReference type="ARBA" id="ARBA00022763"/>
    </source>
</evidence>
<keyword evidence="4 11" id="KW-0378">Hydrolase</keyword>